<dbReference type="Proteomes" id="UP000887563">
    <property type="component" value="Unplaced"/>
</dbReference>
<evidence type="ECO:0000313" key="2">
    <source>
        <dbReference type="WBParaSite" id="Minc3s00218g07830"/>
    </source>
</evidence>
<proteinExistence type="predicted"/>
<name>A0A914L174_MELIC</name>
<dbReference type="WBParaSite" id="Minc3s00218g07830">
    <property type="protein sequence ID" value="Minc3s00218g07830"/>
    <property type="gene ID" value="Minc3s00218g07830"/>
</dbReference>
<protein>
    <submittedName>
        <fullName evidence="2">Uncharacterized protein</fullName>
    </submittedName>
</protein>
<keyword evidence="1" id="KW-1185">Reference proteome</keyword>
<dbReference type="AlphaFoldDB" id="A0A914L174"/>
<accession>A0A914L174</accession>
<reference evidence="2" key="1">
    <citation type="submission" date="2022-11" db="UniProtKB">
        <authorList>
            <consortium name="WormBaseParasite"/>
        </authorList>
    </citation>
    <scope>IDENTIFICATION</scope>
</reference>
<evidence type="ECO:0000313" key="1">
    <source>
        <dbReference type="Proteomes" id="UP000887563"/>
    </source>
</evidence>
<sequence>MLTIAGRKETIRGGIELLEMTKLEAKKNMAFQNLAVFSSETSRITFLFLSLLVALASLPKQRTLVTASSINYLRAQYPPISDAWIRTLLGYSDEENLPNGIFQNNELPLTGDNEKINHWKSKQEIGERSSSPTQFSISKRKNAELVNHILKNFASINRLGDAGK</sequence>
<organism evidence="1 2">
    <name type="scientific">Meloidogyne incognita</name>
    <name type="common">Southern root-knot nematode worm</name>
    <name type="synonym">Oxyuris incognita</name>
    <dbReference type="NCBI Taxonomy" id="6306"/>
    <lineage>
        <taxon>Eukaryota</taxon>
        <taxon>Metazoa</taxon>
        <taxon>Ecdysozoa</taxon>
        <taxon>Nematoda</taxon>
        <taxon>Chromadorea</taxon>
        <taxon>Rhabditida</taxon>
        <taxon>Tylenchina</taxon>
        <taxon>Tylenchomorpha</taxon>
        <taxon>Tylenchoidea</taxon>
        <taxon>Meloidogynidae</taxon>
        <taxon>Meloidogyninae</taxon>
        <taxon>Meloidogyne</taxon>
        <taxon>Meloidogyne incognita group</taxon>
    </lineage>
</organism>